<evidence type="ECO:0000313" key="3">
    <source>
        <dbReference type="Proteomes" id="UP000663671"/>
    </source>
</evidence>
<sequence>MSDKDEIAEPACSSRQLSAETVFSEMSTIQDSPESRKRKVSKVKDRIGRYVPGQWAHTKSTDNNLIPCLNACLDWLPAEGVDSLVHDVESCGDDEALYYVFKTLASGLLQPMKALSTGASVTESPIIKHQRNADLVAANIPEPQSRTDEFRDKCLRRDGSRCVVTQRMDINLWKNINRPSEVDHGDVEAAHIIPFAYASWHNISACPIPHPPLETPHPPNIYLSRQNANLVQGEKNAANVWETLFRCFPSIRRIGMNARNINDASNGITLLDIIHKQFGKFRCAFEPTETPHVYNFKTYLDYPYKKVFFPQDQKVTMRKAEGGEDVKLPSPELLECHWRIAEILNASGMSEIIDRIIKDWEYIKEGDEGHGSLREDGKSNVSEILSAAFWAHGHWVKT</sequence>
<reference evidence="2" key="1">
    <citation type="submission" date="2021-01" db="EMBL/GenBank/DDBJ databases">
        <title>Chromosome-level genome assembly of a human fungal pathogen reveals clustering of transcriptionally co-regulated genes.</title>
        <authorList>
            <person name="Voorhies M."/>
            <person name="Cohen S."/>
            <person name="Shea T.P."/>
            <person name="Petrus S."/>
            <person name="Munoz J.F."/>
            <person name="Poplawski S."/>
            <person name="Goldman W.E."/>
            <person name="Michael T."/>
            <person name="Cuomo C.A."/>
            <person name="Sil A."/>
            <person name="Beyhan S."/>
        </authorList>
    </citation>
    <scope>NUCLEOTIDE SEQUENCE</scope>
    <source>
        <strain evidence="2">WU24</strain>
    </source>
</reference>
<proteinExistence type="predicted"/>
<evidence type="ECO:0000313" key="2">
    <source>
        <dbReference type="EMBL" id="QSS60279.1"/>
    </source>
</evidence>
<dbReference type="OrthoDB" id="4178423at2759"/>
<gene>
    <name evidence="2" type="ORF">I7I51_05076</name>
</gene>
<name>A0A8A1M2H9_AJECA</name>
<dbReference type="Proteomes" id="UP000663671">
    <property type="component" value="Chromosome 4"/>
</dbReference>
<dbReference type="EMBL" id="CP069110">
    <property type="protein sequence ID" value="QSS60279.1"/>
    <property type="molecule type" value="Genomic_DNA"/>
</dbReference>
<feature type="domain" description="HNH nuclease" evidence="1">
    <location>
        <begin position="162"/>
        <end position="286"/>
    </location>
</feature>
<dbReference type="AlphaFoldDB" id="A0A8A1M2H9"/>
<protein>
    <recommendedName>
        <fullName evidence="1">HNH nuclease domain-containing protein</fullName>
    </recommendedName>
</protein>
<organism evidence="2 3">
    <name type="scientific">Ajellomyces capsulatus</name>
    <name type="common">Darling's disease fungus</name>
    <name type="synonym">Histoplasma capsulatum</name>
    <dbReference type="NCBI Taxonomy" id="5037"/>
    <lineage>
        <taxon>Eukaryota</taxon>
        <taxon>Fungi</taxon>
        <taxon>Dikarya</taxon>
        <taxon>Ascomycota</taxon>
        <taxon>Pezizomycotina</taxon>
        <taxon>Eurotiomycetes</taxon>
        <taxon>Eurotiomycetidae</taxon>
        <taxon>Onygenales</taxon>
        <taxon>Ajellomycetaceae</taxon>
        <taxon>Histoplasma</taxon>
    </lineage>
</organism>
<dbReference type="Pfam" id="PF13391">
    <property type="entry name" value="HNH_2"/>
    <property type="match status" value="1"/>
</dbReference>
<evidence type="ECO:0000259" key="1">
    <source>
        <dbReference type="Pfam" id="PF13391"/>
    </source>
</evidence>
<dbReference type="VEuPathDB" id="FungiDB:I7I51_05076"/>
<dbReference type="InterPro" id="IPR003615">
    <property type="entry name" value="HNH_nuc"/>
</dbReference>
<accession>A0A8A1M2H9</accession>